<feature type="region of interest" description="Disordered" evidence="1">
    <location>
        <begin position="526"/>
        <end position="559"/>
    </location>
</feature>
<dbReference type="Proteomes" id="UP000789342">
    <property type="component" value="Unassembled WGS sequence"/>
</dbReference>
<proteinExistence type="predicted"/>
<evidence type="ECO:0000313" key="2">
    <source>
        <dbReference type="EMBL" id="CAG8477471.1"/>
    </source>
</evidence>
<gene>
    <name evidence="2" type="ORF">AMORRO_LOCUS2144</name>
</gene>
<protein>
    <submittedName>
        <fullName evidence="2">15934_t:CDS:1</fullName>
    </submittedName>
</protein>
<feature type="compositionally biased region" description="Basic and acidic residues" evidence="1">
    <location>
        <begin position="971"/>
        <end position="980"/>
    </location>
</feature>
<dbReference type="SUPFAM" id="SSF103657">
    <property type="entry name" value="BAR/IMD domain-like"/>
    <property type="match status" value="1"/>
</dbReference>
<evidence type="ECO:0000313" key="3">
    <source>
        <dbReference type="Proteomes" id="UP000789342"/>
    </source>
</evidence>
<dbReference type="InterPro" id="IPR027267">
    <property type="entry name" value="AH/BAR_dom_sf"/>
</dbReference>
<feature type="compositionally biased region" description="Polar residues" evidence="1">
    <location>
        <begin position="526"/>
        <end position="538"/>
    </location>
</feature>
<feature type="region of interest" description="Disordered" evidence="1">
    <location>
        <begin position="648"/>
        <end position="670"/>
    </location>
</feature>
<feature type="compositionally biased region" description="Basic and acidic residues" evidence="1">
    <location>
        <begin position="648"/>
        <end position="664"/>
    </location>
</feature>
<name>A0A9N8WA47_9GLOM</name>
<feature type="region of interest" description="Disordered" evidence="1">
    <location>
        <begin position="278"/>
        <end position="318"/>
    </location>
</feature>
<keyword evidence="3" id="KW-1185">Reference proteome</keyword>
<dbReference type="Gene3D" id="1.20.1270.60">
    <property type="entry name" value="Arfaptin homology (AH) domain/BAR domain"/>
    <property type="match status" value="1"/>
</dbReference>
<dbReference type="EMBL" id="CAJVPV010000881">
    <property type="protein sequence ID" value="CAG8477471.1"/>
    <property type="molecule type" value="Genomic_DNA"/>
</dbReference>
<feature type="region of interest" description="Disordered" evidence="1">
    <location>
        <begin position="715"/>
        <end position="744"/>
    </location>
</feature>
<feature type="compositionally biased region" description="Basic and acidic residues" evidence="1">
    <location>
        <begin position="539"/>
        <end position="559"/>
    </location>
</feature>
<feature type="region of interest" description="Disordered" evidence="1">
    <location>
        <begin position="957"/>
        <end position="980"/>
    </location>
</feature>
<comment type="caution">
    <text evidence="2">The sequence shown here is derived from an EMBL/GenBank/DDBJ whole genome shotgun (WGS) entry which is preliminary data.</text>
</comment>
<sequence length="980" mass="111821">MALMQKKKRFSLFGSPPRSPILSPGAGTTFFSSYFPSQDNSTEKKSQAIVDDVRKAVDALEQLVTAADAYRDLMNKLSKASKAFSNALRDYGNCKGLENKHVMCMQTTSQFYDCHAEVLSKLNKALQKDFDLLQRFWDKYSKKVTKDDRAHNNYVKDLDKQVKKIGKDYEKKSKKDPTVSLDSHNNYMSSMTAVGSEITRVRAEYTEQVIKREKKTHSVVAQVVCRLSEGHFASFNDSLKKCGPSIAKMKEWAPFAGEDMPLPQGLDDFLEDQVNNKDHEDYDRKSQTNAMTEHFTHSIKSTTPQPDRDSENSEKGSDTFASISEKQIAAMNFSLPESTLPDPALPKINDDPDSNVPTKYVQMPVPKVITPIATKPFSPSLMETPKGSNVGTPEITPSTYPVFPVSPVSPVKPSVNKSASDLLSGFSIGVHADDHPFFRDEKVVEVNAAKLYTENRVEKVTLKPGVTKLKVEEDVGTKTPPKVDGNDNMNNMPLVDNKPISVKRYLISETPPPTEGFTISRKAVSDYSNSTVRSNDSTLRGDERNVDEGLEVQEPHEKSVSSKSLDLNISKVNVSKDEPVAVPSKADNIKPPISKTPEKEIKDLKTEELIEEIYCVAQKSNRDEIEQPKVVELKNEVQFILDIKNESPDIEIQKNEPPDTEKRNNAQQNNVQEIDVKNQDPVIMEKELRTVPSVGTDSLVESFPTDLPIRLSPLQKPQQTFESCPENDFNLDDRSYSRSPVQSPRLIQESFREENQYKHNLDDHREFVSIRKEDYRELYRHDLPRYEDDRRYDELNRYPKREIFHRDYDLDYGMQPYGDRRRYEESIHRSPPRHDPYVYRTYTDLERSGSSVADIRDRFQSMTEERRPLSSPRDFPIPRSGRVSDLTSRFGGMRSDSRINSPTLSRSTGDYQYNVCGNYRSQSGYRDERYFDQARYGDAPLHDRQCDCYDCRQLGIPSPNNVRSTPPPRTYHNDSSKNLR</sequence>
<feature type="region of interest" description="Disordered" evidence="1">
    <location>
        <begin position="861"/>
        <end position="905"/>
    </location>
</feature>
<accession>A0A9N8WA47</accession>
<reference evidence="2" key="1">
    <citation type="submission" date="2021-06" db="EMBL/GenBank/DDBJ databases">
        <authorList>
            <person name="Kallberg Y."/>
            <person name="Tangrot J."/>
            <person name="Rosling A."/>
        </authorList>
    </citation>
    <scope>NUCLEOTIDE SEQUENCE</scope>
    <source>
        <strain evidence="2">CL551</strain>
    </source>
</reference>
<dbReference type="OrthoDB" id="2450055at2759"/>
<evidence type="ECO:0000256" key="1">
    <source>
        <dbReference type="SAM" id="MobiDB-lite"/>
    </source>
</evidence>
<dbReference type="AlphaFoldDB" id="A0A9N8WA47"/>
<feature type="compositionally biased region" description="Basic and acidic residues" evidence="1">
    <location>
        <begin position="306"/>
        <end position="317"/>
    </location>
</feature>
<feature type="region of interest" description="Disordered" evidence="1">
    <location>
        <begin position="476"/>
        <end position="495"/>
    </location>
</feature>
<organism evidence="2 3">
    <name type="scientific">Acaulospora morrowiae</name>
    <dbReference type="NCBI Taxonomy" id="94023"/>
    <lineage>
        <taxon>Eukaryota</taxon>
        <taxon>Fungi</taxon>
        <taxon>Fungi incertae sedis</taxon>
        <taxon>Mucoromycota</taxon>
        <taxon>Glomeromycotina</taxon>
        <taxon>Glomeromycetes</taxon>
        <taxon>Diversisporales</taxon>
        <taxon>Acaulosporaceae</taxon>
        <taxon>Acaulospora</taxon>
    </lineage>
</organism>